<keyword evidence="11" id="KW-0472">Membrane</keyword>
<evidence type="ECO:0000256" key="18">
    <source>
        <dbReference type="ARBA" id="ARBA00041332"/>
    </source>
</evidence>
<dbReference type="InterPro" id="IPR036278">
    <property type="entry name" value="Sialidase_sf"/>
</dbReference>
<keyword evidence="6" id="KW-0597">Phosphoprotein</keyword>
<evidence type="ECO:0000256" key="19">
    <source>
        <dbReference type="ARBA" id="ARBA00041413"/>
    </source>
</evidence>
<dbReference type="InterPro" id="IPR026856">
    <property type="entry name" value="Sialidase_fam"/>
</dbReference>
<evidence type="ECO:0000259" key="22">
    <source>
        <dbReference type="Pfam" id="PF13088"/>
    </source>
</evidence>
<feature type="domain" description="Sialidase" evidence="22">
    <location>
        <begin position="83"/>
        <end position="383"/>
    </location>
</feature>
<dbReference type="KEGG" id="sre:PTSG_03568"/>
<dbReference type="GO" id="GO:0005886">
    <property type="term" value="C:plasma membrane"/>
    <property type="evidence" value="ECO:0007669"/>
    <property type="project" value="UniProtKB-SubCell"/>
</dbReference>
<feature type="chain" id="PRO_5003287145" description="Sialidase-1" evidence="21">
    <location>
        <begin position="26"/>
        <end position="415"/>
    </location>
</feature>
<comment type="function">
    <text evidence="15">Catalyzes the removal of sialic acid (N-acetylneuraminic acid) moieties from glycoproteins and glycolipids. To be active, it is strictly dependent on its presence in the multienzyme complex. Appears to have a preference for alpha 2-3 and alpha 2-6 sialyl linkage.</text>
</comment>
<evidence type="ECO:0000256" key="20">
    <source>
        <dbReference type="SAM" id="MobiDB-lite"/>
    </source>
</evidence>
<evidence type="ECO:0000256" key="17">
    <source>
        <dbReference type="ARBA" id="ARBA00040509"/>
    </source>
</evidence>
<evidence type="ECO:0000256" key="11">
    <source>
        <dbReference type="ARBA" id="ARBA00023136"/>
    </source>
</evidence>
<dbReference type="Proteomes" id="UP000007799">
    <property type="component" value="Unassembled WGS sequence"/>
</dbReference>
<keyword evidence="8" id="KW-0677">Repeat</keyword>
<evidence type="ECO:0000256" key="3">
    <source>
        <dbReference type="ARBA" id="ARBA00004236"/>
    </source>
</evidence>
<gene>
    <name evidence="23" type="ORF">PTSG_03568</name>
</gene>
<dbReference type="GO" id="GO:0006689">
    <property type="term" value="P:ganglioside catabolic process"/>
    <property type="evidence" value="ECO:0007669"/>
    <property type="project" value="TreeGrafter"/>
</dbReference>
<dbReference type="CDD" id="cd15482">
    <property type="entry name" value="Sialidase_non-viral"/>
    <property type="match status" value="1"/>
</dbReference>
<dbReference type="EMBL" id="GL832962">
    <property type="protein sequence ID" value="EGD82935.1"/>
    <property type="molecule type" value="Genomic_DNA"/>
</dbReference>
<evidence type="ECO:0000313" key="23">
    <source>
        <dbReference type="EMBL" id="EGD82935.1"/>
    </source>
</evidence>
<comment type="subunit">
    <text evidence="16">Interacts with cathepsin A (protective protein), beta-galactosidase and N-acetylgalactosamine-6-sulfate sulfatase in a multienzyme complex.</text>
</comment>
<dbReference type="GO" id="GO:0009313">
    <property type="term" value="P:oligosaccharide catabolic process"/>
    <property type="evidence" value="ECO:0007669"/>
    <property type="project" value="TreeGrafter"/>
</dbReference>
<dbReference type="Pfam" id="PF13088">
    <property type="entry name" value="BNR_2"/>
    <property type="match status" value="1"/>
</dbReference>
<evidence type="ECO:0000256" key="5">
    <source>
        <dbReference type="ARBA" id="ARBA00022475"/>
    </source>
</evidence>
<evidence type="ECO:0000256" key="9">
    <source>
        <dbReference type="ARBA" id="ARBA00022801"/>
    </source>
</evidence>
<keyword evidence="10" id="KW-0443">Lipid metabolism</keyword>
<dbReference type="GO" id="GO:0004308">
    <property type="term" value="F:exo-alpha-sialidase activity"/>
    <property type="evidence" value="ECO:0007669"/>
    <property type="project" value="InterPro"/>
</dbReference>
<dbReference type="OMA" id="KGYQVEY"/>
<dbReference type="GO" id="GO:0031410">
    <property type="term" value="C:cytoplasmic vesicle"/>
    <property type="evidence" value="ECO:0007669"/>
    <property type="project" value="UniProtKB-SubCell"/>
</dbReference>
<evidence type="ECO:0000256" key="16">
    <source>
        <dbReference type="ARBA" id="ARBA00038519"/>
    </source>
</evidence>
<comment type="subcellular location">
    <subcellularLocation>
        <location evidence="3">Cell membrane</location>
    </subcellularLocation>
    <subcellularLocation>
        <location evidence="4">Cytoplasmic vesicle</location>
    </subcellularLocation>
    <subcellularLocation>
        <location evidence="2">Lysosome lumen</location>
    </subcellularLocation>
    <subcellularLocation>
        <location evidence="1">Lysosome membrane</location>
        <topology evidence="1">Peripheral membrane protein</topology>
        <orientation evidence="1">Lumenal side</orientation>
    </subcellularLocation>
</comment>
<dbReference type="PANTHER" id="PTHR10628:SF25">
    <property type="entry name" value="SIALIDASE-1"/>
    <property type="match status" value="1"/>
</dbReference>
<keyword evidence="5" id="KW-1003">Cell membrane</keyword>
<name>F2U5Z4_SALR5</name>
<evidence type="ECO:0000256" key="14">
    <source>
        <dbReference type="ARBA" id="ARBA00023329"/>
    </source>
</evidence>
<evidence type="ECO:0000313" key="24">
    <source>
        <dbReference type="Proteomes" id="UP000007799"/>
    </source>
</evidence>
<evidence type="ECO:0000256" key="13">
    <source>
        <dbReference type="ARBA" id="ARBA00023228"/>
    </source>
</evidence>
<keyword evidence="7 21" id="KW-0732">Signal</keyword>
<feature type="region of interest" description="Disordered" evidence="20">
    <location>
        <begin position="198"/>
        <end position="228"/>
    </location>
</feature>
<evidence type="ECO:0000256" key="2">
    <source>
        <dbReference type="ARBA" id="ARBA00004227"/>
    </source>
</evidence>
<dbReference type="InterPro" id="IPR011040">
    <property type="entry name" value="Sialidase"/>
</dbReference>
<proteinExistence type="predicted"/>
<organism evidence="24">
    <name type="scientific">Salpingoeca rosetta (strain ATCC 50818 / BSB-021)</name>
    <dbReference type="NCBI Taxonomy" id="946362"/>
    <lineage>
        <taxon>Eukaryota</taxon>
        <taxon>Choanoflagellata</taxon>
        <taxon>Craspedida</taxon>
        <taxon>Salpingoecidae</taxon>
        <taxon>Salpingoeca</taxon>
    </lineage>
</organism>
<dbReference type="PANTHER" id="PTHR10628">
    <property type="entry name" value="SIALIDASE"/>
    <property type="match status" value="1"/>
</dbReference>
<dbReference type="Gene3D" id="2.120.10.10">
    <property type="match status" value="2"/>
</dbReference>
<evidence type="ECO:0000256" key="8">
    <source>
        <dbReference type="ARBA" id="ARBA00022737"/>
    </source>
</evidence>
<evidence type="ECO:0000256" key="12">
    <source>
        <dbReference type="ARBA" id="ARBA00023180"/>
    </source>
</evidence>
<keyword evidence="13" id="KW-0458">Lysosome</keyword>
<dbReference type="AlphaFoldDB" id="F2U5Z4"/>
<dbReference type="GO" id="GO:0005765">
    <property type="term" value="C:lysosomal membrane"/>
    <property type="evidence" value="ECO:0007669"/>
    <property type="project" value="UniProtKB-SubCell"/>
</dbReference>
<evidence type="ECO:0000256" key="7">
    <source>
        <dbReference type="ARBA" id="ARBA00022729"/>
    </source>
</evidence>
<dbReference type="OrthoDB" id="2739686at2759"/>
<sequence>MATLAQQALLLLAVAAVAVVVDVTATTTATAAATAAVTGVVRRASTVFRAGEASYSCFRVPTIATVDGAMLVFAEARRTSCADQSPKDIVYKRSHDNGTTWSELARLVGNHKGNHTYRNPYATVVSQPGSAACATKLVVGFVNSTLPEPWINQHRWSCNGGKTWSSIERVNLAPWEGVLAGPGTGIQLSTPPHAALATAPRSAGGVVPPSSAAVGDEPESKQQQPLHSLQRQQRAARILGCGATGYHAGHSMNAVVWYSDDGGVTFNVSSSVFAQMQECQVVQLWNGTLVLNMRNSHLNACRCRAYALSHDGGVTWEGPYWAPQLIEPVCSAGLIRLGGALYFSNPHSASHRVNMTVQVATSDDMRWHVYQQLWPGPAAYSVMGHTPASEPCIVYERGSSSPYEELAFAALAPAN</sequence>
<evidence type="ECO:0000256" key="4">
    <source>
        <dbReference type="ARBA" id="ARBA00004541"/>
    </source>
</evidence>
<keyword evidence="12" id="KW-0325">Glycoprotein</keyword>
<dbReference type="GO" id="GO:0043202">
    <property type="term" value="C:lysosomal lumen"/>
    <property type="evidence" value="ECO:0007669"/>
    <property type="project" value="UniProtKB-SubCell"/>
</dbReference>
<accession>F2U5Z4</accession>
<evidence type="ECO:0000256" key="10">
    <source>
        <dbReference type="ARBA" id="ARBA00023098"/>
    </source>
</evidence>
<dbReference type="eggNOG" id="ENOG502QSIT">
    <property type="taxonomic scope" value="Eukaryota"/>
</dbReference>
<keyword evidence="24" id="KW-1185">Reference proteome</keyword>
<reference evidence="23" key="1">
    <citation type="submission" date="2009-08" db="EMBL/GenBank/DDBJ databases">
        <title>Annotation of Salpingoeca rosetta.</title>
        <authorList>
            <consortium name="The Broad Institute Genome Sequencing Platform"/>
            <person name="Russ C."/>
            <person name="Cuomo C."/>
            <person name="Burger G."/>
            <person name="Gray M.W."/>
            <person name="Holland P.W.H."/>
            <person name="King N."/>
            <person name="Lang F.B.F."/>
            <person name="Roger A.J."/>
            <person name="Ruiz-Trillo I."/>
            <person name="Young S.K."/>
            <person name="Zeng Q."/>
            <person name="Gargeya S."/>
            <person name="Alvarado L."/>
            <person name="Berlin A."/>
            <person name="Chapman S.B."/>
            <person name="Chen Z."/>
            <person name="Freedman E."/>
            <person name="Gellesch M."/>
            <person name="Goldberg J."/>
            <person name="Griggs A."/>
            <person name="Gujja S."/>
            <person name="Heilman E."/>
            <person name="Heiman D."/>
            <person name="Howarth C."/>
            <person name="Mehta T."/>
            <person name="Neiman D."/>
            <person name="Pearson M."/>
            <person name="Roberts A."/>
            <person name="Saif S."/>
            <person name="Shea T."/>
            <person name="Shenoy N."/>
            <person name="Sisk P."/>
            <person name="Stolte C."/>
            <person name="Sykes S."/>
            <person name="White J."/>
            <person name="Yandava C."/>
            <person name="Haas B."/>
            <person name="Nusbaum C."/>
            <person name="Birren B."/>
        </authorList>
    </citation>
    <scope>NUCLEOTIDE SEQUENCE [LARGE SCALE GENOMIC DNA]</scope>
    <source>
        <strain evidence="23">ATCC 50818</strain>
    </source>
</reference>
<protein>
    <recommendedName>
        <fullName evidence="17">Sialidase-1</fullName>
    </recommendedName>
    <alternativeName>
        <fullName evidence="19">Lysosomal sialidase</fullName>
    </alternativeName>
    <alternativeName>
        <fullName evidence="18">N-acetyl-alpha-neuraminidase 1</fullName>
    </alternativeName>
</protein>
<evidence type="ECO:0000256" key="21">
    <source>
        <dbReference type="SAM" id="SignalP"/>
    </source>
</evidence>
<dbReference type="RefSeq" id="XP_004995299.1">
    <property type="nucleotide sequence ID" value="XM_004995242.1"/>
</dbReference>
<evidence type="ECO:0000256" key="1">
    <source>
        <dbReference type="ARBA" id="ARBA00004207"/>
    </source>
</evidence>
<dbReference type="GeneID" id="16075880"/>
<dbReference type="STRING" id="946362.F2U5Z4"/>
<evidence type="ECO:0000256" key="15">
    <source>
        <dbReference type="ARBA" id="ARBA00037235"/>
    </source>
</evidence>
<keyword evidence="14" id="KW-0968">Cytoplasmic vesicle</keyword>
<dbReference type="InParanoid" id="F2U5Z4"/>
<dbReference type="SUPFAM" id="SSF50939">
    <property type="entry name" value="Sialidases"/>
    <property type="match status" value="1"/>
</dbReference>
<evidence type="ECO:0000256" key="6">
    <source>
        <dbReference type="ARBA" id="ARBA00022553"/>
    </source>
</evidence>
<feature type="signal peptide" evidence="21">
    <location>
        <begin position="1"/>
        <end position="25"/>
    </location>
</feature>
<keyword evidence="9" id="KW-0378">Hydrolase</keyword>